<dbReference type="SUPFAM" id="SSF52540">
    <property type="entry name" value="P-loop containing nucleoside triphosphate hydrolases"/>
    <property type="match status" value="1"/>
</dbReference>
<dbReference type="EMBL" id="LWCA01002101">
    <property type="protein sequence ID" value="OAF64128.1"/>
    <property type="molecule type" value="Genomic_DNA"/>
</dbReference>
<reference evidence="2 3" key="1">
    <citation type="submission" date="2016-04" db="EMBL/GenBank/DDBJ databases">
        <title>The genome of Intoshia linei affirms orthonectids as highly simplified spiralians.</title>
        <authorList>
            <person name="Mikhailov K.V."/>
            <person name="Slusarev G.S."/>
            <person name="Nikitin M.A."/>
            <person name="Logacheva M.D."/>
            <person name="Penin A."/>
            <person name="Aleoshin V."/>
            <person name="Panchin Y.V."/>
        </authorList>
    </citation>
    <scope>NUCLEOTIDE SEQUENCE [LARGE SCALE GENOMIC DNA]</scope>
    <source>
        <strain evidence="2">Intl2013</strain>
        <tissue evidence="2">Whole animal</tissue>
    </source>
</reference>
<protein>
    <submittedName>
        <fullName evidence="2">NADH dehydrogenase [ubiquinone] 1 alpha subcomplex subunit 10, mitochondrial</fullName>
    </submittedName>
</protein>
<name>A0A177AQ64_9BILA</name>
<organism evidence="2 3">
    <name type="scientific">Intoshia linei</name>
    <dbReference type="NCBI Taxonomy" id="1819745"/>
    <lineage>
        <taxon>Eukaryota</taxon>
        <taxon>Metazoa</taxon>
        <taxon>Spiralia</taxon>
        <taxon>Lophotrochozoa</taxon>
        <taxon>Mesozoa</taxon>
        <taxon>Orthonectida</taxon>
        <taxon>Rhopaluridae</taxon>
        <taxon>Intoshia</taxon>
    </lineage>
</organism>
<evidence type="ECO:0000313" key="2">
    <source>
        <dbReference type="EMBL" id="OAF64128.1"/>
    </source>
</evidence>
<proteinExistence type="predicted"/>
<feature type="non-terminal residue" evidence="2">
    <location>
        <position position="352"/>
    </location>
</feature>
<dbReference type="PANTHER" id="PTHR10513:SF15">
    <property type="entry name" value="NADH DEHYDROGENASE [UBIQUINONE] 1 ALPHA SUBCOMPLEX SUBUNIT 10, MITOCHONDRIAL"/>
    <property type="match status" value="1"/>
</dbReference>
<accession>A0A177AQ64</accession>
<keyword evidence="2" id="KW-0830">Ubiquinone</keyword>
<dbReference type="OrthoDB" id="17400at2759"/>
<dbReference type="InterPro" id="IPR027417">
    <property type="entry name" value="P-loop_NTPase"/>
</dbReference>
<comment type="caution">
    <text evidence="2">The sequence shown here is derived from an EMBL/GenBank/DDBJ whole genome shotgun (WGS) entry which is preliminary data.</text>
</comment>
<dbReference type="Proteomes" id="UP000078046">
    <property type="component" value="Unassembled WGS sequence"/>
</dbReference>
<evidence type="ECO:0000313" key="3">
    <source>
        <dbReference type="Proteomes" id="UP000078046"/>
    </source>
</evidence>
<dbReference type="Pfam" id="PF01712">
    <property type="entry name" value="dNK"/>
    <property type="match status" value="1"/>
</dbReference>
<dbReference type="Gene3D" id="3.40.50.300">
    <property type="entry name" value="P-loop containing nucleotide triphosphate hydrolases"/>
    <property type="match status" value="1"/>
</dbReference>
<dbReference type="PANTHER" id="PTHR10513">
    <property type="entry name" value="DEOXYNUCLEOSIDE KINASE"/>
    <property type="match status" value="1"/>
</dbReference>
<feature type="domain" description="Deoxynucleoside kinase" evidence="1">
    <location>
        <begin position="61"/>
        <end position="275"/>
    </location>
</feature>
<dbReference type="InterPro" id="IPR050566">
    <property type="entry name" value="Deoxyribonucleoside_kinase"/>
</dbReference>
<dbReference type="InterPro" id="IPR031314">
    <property type="entry name" value="DNK_dom"/>
</dbReference>
<sequence length="352" mass="42326">MLLRNRLQQKGKYLINQFMGMKEMFGEKYPYKPPFENVSFWERDFPFVQKMPGLSENSKIITVEGNMCSGKTKFAKELANCFDLKLFNPITDRDIYYDNKVDLRVFDPVLTDRAKIYTLDKFYSNEKRFADKTLVCRLQLNFFKKKFYQYIEALKHLIYTGQGVVLVNSAIYDYAYTETLYKNGYITKNFYDYMKRLYKFTIPEFFYPHLIVNLDIPSKDLFKNIKNGKRDREKNSKFLTENFLNEIRNGCQIRNEKYKKYCELIEVDVSKPLVDVELDEIFYDISKMQLDPPEYPKWNDIKFYHWQYLSVHLVEELIISYDENRLDDLFDQIKAVACPEYLVYGEEVAQWT</sequence>
<dbReference type="GO" id="GO:0005739">
    <property type="term" value="C:mitochondrion"/>
    <property type="evidence" value="ECO:0007669"/>
    <property type="project" value="GOC"/>
</dbReference>
<dbReference type="AlphaFoldDB" id="A0A177AQ64"/>
<gene>
    <name evidence="2" type="ORF">A3Q56_08166</name>
</gene>
<evidence type="ECO:0000259" key="1">
    <source>
        <dbReference type="Pfam" id="PF01712"/>
    </source>
</evidence>
<dbReference type="GO" id="GO:0006120">
    <property type="term" value="P:mitochondrial electron transport, NADH to ubiquinone"/>
    <property type="evidence" value="ECO:0007669"/>
    <property type="project" value="TreeGrafter"/>
</dbReference>
<keyword evidence="3" id="KW-1185">Reference proteome</keyword>